<reference evidence="3" key="1">
    <citation type="journal article" date="2017" name="Nat. Ecol. Evol.">
        <title>Genome expansion and lineage-specific genetic innovations in the forest pathogenic fungi Armillaria.</title>
        <authorList>
            <person name="Sipos G."/>
            <person name="Prasanna A.N."/>
            <person name="Walter M.C."/>
            <person name="O'Connor E."/>
            <person name="Balint B."/>
            <person name="Krizsan K."/>
            <person name="Kiss B."/>
            <person name="Hess J."/>
            <person name="Varga T."/>
            <person name="Slot J."/>
            <person name="Riley R."/>
            <person name="Boka B."/>
            <person name="Rigling D."/>
            <person name="Barry K."/>
            <person name="Lee J."/>
            <person name="Mihaltcheva S."/>
            <person name="LaButti K."/>
            <person name="Lipzen A."/>
            <person name="Waldron R."/>
            <person name="Moloney N.M."/>
            <person name="Sperisen C."/>
            <person name="Kredics L."/>
            <person name="Vagvoelgyi C."/>
            <person name="Patrignani A."/>
            <person name="Fitzpatrick D."/>
            <person name="Nagy I."/>
            <person name="Doyle S."/>
            <person name="Anderson J.B."/>
            <person name="Grigoriev I.V."/>
            <person name="Gueldener U."/>
            <person name="Muensterkoetter M."/>
            <person name="Nagy L.G."/>
        </authorList>
    </citation>
    <scope>NUCLEOTIDE SEQUENCE [LARGE SCALE GENOMIC DNA]</scope>
    <source>
        <strain evidence="3">Ar21-2</strain>
    </source>
</reference>
<feature type="compositionally biased region" description="Low complexity" evidence="1">
    <location>
        <begin position="17"/>
        <end position="35"/>
    </location>
</feature>
<name>A0A2H3E4J5_ARMGA</name>
<dbReference type="EMBL" id="KZ293653">
    <property type="protein sequence ID" value="PBK94606.1"/>
    <property type="molecule type" value="Genomic_DNA"/>
</dbReference>
<evidence type="ECO:0000313" key="2">
    <source>
        <dbReference type="EMBL" id="PBK94606.1"/>
    </source>
</evidence>
<sequence>MESTEGTYHPRVHLRATSQSSLILPSTSTSSSPSLTTSCACSRDEATSQVGVFSLASGILGRGEGEETCACSSDENTSSRRKIRVSSLAPGILVHVVEREMHSSPASPGISDLVSLIPQRTFACVSFSFKQSKRRKLALYCYYQAFVQVLYRSHQTTLLPRRTVKASMYEAGVRTQELPGVSLARRNEMTEDSDSPEINEEMKHATLESLQTKPKDQDGSRFWAVLIGVDGDSHYLLNGCVSDAELMEKYLVEDLGVPSNRIQRLLGPIRGETTDGSISPTHANILNTSSIFNDAYHPSAPNTCS</sequence>
<evidence type="ECO:0000313" key="3">
    <source>
        <dbReference type="Proteomes" id="UP000217790"/>
    </source>
</evidence>
<dbReference type="Gene3D" id="3.40.50.12660">
    <property type="match status" value="1"/>
</dbReference>
<gene>
    <name evidence="2" type="ORF">ARMGADRAFT_1078499</name>
</gene>
<dbReference type="OrthoDB" id="2880408at2759"/>
<feature type="region of interest" description="Disordered" evidence="1">
    <location>
        <begin position="1"/>
        <end position="35"/>
    </location>
</feature>
<dbReference type="AlphaFoldDB" id="A0A2H3E4J5"/>
<dbReference type="Proteomes" id="UP000217790">
    <property type="component" value="Unassembled WGS sequence"/>
</dbReference>
<keyword evidence="3" id="KW-1185">Reference proteome</keyword>
<accession>A0A2H3E4J5</accession>
<organism evidence="2 3">
    <name type="scientific">Armillaria gallica</name>
    <name type="common">Bulbous honey fungus</name>
    <name type="synonym">Armillaria bulbosa</name>
    <dbReference type="NCBI Taxonomy" id="47427"/>
    <lineage>
        <taxon>Eukaryota</taxon>
        <taxon>Fungi</taxon>
        <taxon>Dikarya</taxon>
        <taxon>Basidiomycota</taxon>
        <taxon>Agaricomycotina</taxon>
        <taxon>Agaricomycetes</taxon>
        <taxon>Agaricomycetidae</taxon>
        <taxon>Agaricales</taxon>
        <taxon>Marasmiineae</taxon>
        <taxon>Physalacriaceae</taxon>
        <taxon>Armillaria</taxon>
    </lineage>
</organism>
<dbReference type="InParanoid" id="A0A2H3E4J5"/>
<proteinExistence type="predicted"/>
<protein>
    <submittedName>
        <fullName evidence="2">Uncharacterized protein</fullName>
    </submittedName>
</protein>
<evidence type="ECO:0000256" key="1">
    <source>
        <dbReference type="SAM" id="MobiDB-lite"/>
    </source>
</evidence>